<reference evidence="6 7" key="1">
    <citation type="submission" date="2018-04" db="EMBL/GenBank/DDBJ databases">
        <title>Brenneria corticis sp.nov.</title>
        <authorList>
            <person name="Li Y."/>
        </authorList>
    </citation>
    <scope>NUCLEOTIDE SEQUENCE [LARGE SCALE GENOMIC DNA]</scope>
    <source>
        <strain evidence="6 7">CFCC 11842</strain>
    </source>
</reference>
<dbReference type="InterPro" id="IPR046335">
    <property type="entry name" value="LacI/GalR-like_sensor"/>
</dbReference>
<evidence type="ECO:0000256" key="2">
    <source>
        <dbReference type="ARBA" id="ARBA00023015"/>
    </source>
</evidence>
<dbReference type="AlphaFoldDB" id="A0A2U1UB91"/>
<keyword evidence="1" id="KW-0678">Repressor</keyword>
<keyword evidence="6" id="KW-0575">Peroxidase</keyword>
<dbReference type="RefSeq" id="WP_136165030.1">
    <property type="nucleotide sequence ID" value="NZ_KZ819072.1"/>
</dbReference>
<evidence type="ECO:0000259" key="5">
    <source>
        <dbReference type="PROSITE" id="PS50932"/>
    </source>
</evidence>
<dbReference type="Gene3D" id="3.40.50.2300">
    <property type="match status" value="2"/>
</dbReference>
<proteinExistence type="predicted"/>
<dbReference type="PANTHER" id="PTHR30146:SF151">
    <property type="entry name" value="HTH-TYPE TRANSCRIPTIONAL REPRESSOR CYTR"/>
    <property type="match status" value="1"/>
</dbReference>
<dbReference type="CDD" id="cd06267">
    <property type="entry name" value="PBP1_LacI_sugar_binding-like"/>
    <property type="match status" value="1"/>
</dbReference>
<dbReference type="Gene3D" id="1.10.260.40">
    <property type="entry name" value="lambda repressor-like DNA-binding domains"/>
    <property type="match status" value="1"/>
</dbReference>
<keyword evidence="2" id="KW-0805">Transcription regulation</keyword>
<dbReference type="PROSITE" id="PS50932">
    <property type="entry name" value="HTH_LACI_2"/>
    <property type="match status" value="1"/>
</dbReference>
<keyword evidence="3" id="KW-0238">DNA-binding</keyword>
<gene>
    <name evidence="6" type="ORF">DDT56_03050</name>
</gene>
<dbReference type="CDD" id="cd01392">
    <property type="entry name" value="HTH_LacI"/>
    <property type="match status" value="1"/>
</dbReference>
<feature type="domain" description="HTH lacI-type" evidence="5">
    <location>
        <begin position="5"/>
        <end position="47"/>
    </location>
</feature>
<dbReference type="Pfam" id="PF13377">
    <property type="entry name" value="Peripla_BP_3"/>
    <property type="match status" value="1"/>
</dbReference>
<keyword evidence="7" id="KW-1185">Reference proteome</keyword>
<dbReference type="SMART" id="SM00354">
    <property type="entry name" value="HTH_LACI"/>
    <property type="match status" value="1"/>
</dbReference>
<dbReference type="InterPro" id="IPR028082">
    <property type="entry name" value="Peripla_BP_I"/>
</dbReference>
<dbReference type="GO" id="GO:0003700">
    <property type="term" value="F:DNA-binding transcription factor activity"/>
    <property type="evidence" value="ECO:0007669"/>
    <property type="project" value="TreeGrafter"/>
</dbReference>
<evidence type="ECO:0000256" key="4">
    <source>
        <dbReference type="ARBA" id="ARBA00023163"/>
    </source>
</evidence>
<sequence length="356" mass="39516">MSGKLKIREIAFQTGLSISTVSRVLSGKANTSENAKQRVLTCAHQYGVLDELAAGRLLLNGITLFAPSRAFDARTDIFYYRVIQGVVNALRPHEVRVRYCCLEENDSDAALFMEKMNDPTTEAALLIGIDDAYVHALAADLGKPCVLINCRDRRMRLPSVAPDHQLLGEMAANYLIEQGHHHILNLLCLRRYTMEQRLQGIKEAMKQHNLPFEEEHHLLAVNGFGTAESYHRMSAFLRRPPPETLPTVILAGGDFMADGAVTALQDAGIRVPQDISVMSVDGFNMPAIHGIPLTSLHVPREELGEEAIRMLQRRLICPTQSSGNLLLHGVLVMGESVKRIRVNNAHTPINKEGLYD</sequence>
<dbReference type="PANTHER" id="PTHR30146">
    <property type="entry name" value="LACI-RELATED TRANSCRIPTIONAL REPRESSOR"/>
    <property type="match status" value="1"/>
</dbReference>
<evidence type="ECO:0000313" key="7">
    <source>
        <dbReference type="Proteomes" id="UP000296159"/>
    </source>
</evidence>
<comment type="caution">
    <text evidence="6">The sequence shown here is derived from an EMBL/GenBank/DDBJ whole genome shotgun (WGS) entry which is preliminary data.</text>
</comment>
<dbReference type="EMBL" id="QDKH01000003">
    <property type="protein sequence ID" value="PWC18939.1"/>
    <property type="molecule type" value="Genomic_DNA"/>
</dbReference>
<dbReference type="SUPFAM" id="SSF53822">
    <property type="entry name" value="Periplasmic binding protein-like I"/>
    <property type="match status" value="1"/>
</dbReference>
<dbReference type="InterPro" id="IPR000843">
    <property type="entry name" value="HTH_LacI"/>
</dbReference>
<evidence type="ECO:0000313" key="6">
    <source>
        <dbReference type="EMBL" id="PWC18939.1"/>
    </source>
</evidence>
<evidence type="ECO:0000256" key="1">
    <source>
        <dbReference type="ARBA" id="ARBA00022491"/>
    </source>
</evidence>
<dbReference type="Proteomes" id="UP000296159">
    <property type="component" value="Unassembled WGS sequence"/>
</dbReference>
<dbReference type="InterPro" id="IPR010982">
    <property type="entry name" value="Lambda_DNA-bd_dom_sf"/>
</dbReference>
<name>A0A2U1UB91_9GAMM</name>
<dbReference type="GO" id="GO:0000976">
    <property type="term" value="F:transcription cis-regulatory region binding"/>
    <property type="evidence" value="ECO:0007669"/>
    <property type="project" value="TreeGrafter"/>
</dbReference>
<organism evidence="6 7">
    <name type="scientific">Brenneria corticis</name>
    <dbReference type="NCBI Taxonomy" id="2173106"/>
    <lineage>
        <taxon>Bacteria</taxon>
        <taxon>Pseudomonadati</taxon>
        <taxon>Pseudomonadota</taxon>
        <taxon>Gammaproteobacteria</taxon>
        <taxon>Enterobacterales</taxon>
        <taxon>Pectobacteriaceae</taxon>
        <taxon>Brenneria</taxon>
    </lineage>
</organism>
<keyword evidence="4" id="KW-0804">Transcription</keyword>
<keyword evidence="6" id="KW-0560">Oxidoreductase</keyword>
<dbReference type="GO" id="GO:0004601">
    <property type="term" value="F:peroxidase activity"/>
    <property type="evidence" value="ECO:0007669"/>
    <property type="project" value="UniProtKB-KW"/>
</dbReference>
<protein>
    <submittedName>
        <fullName evidence="6">Cytochrome-c peroxidase</fullName>
    </submittedName>
</protein>
<dbReference type="Pfam" id="PF00356">
    <property type="entry name" value="LacI"/>
    <property type="match status" value="1"/>
</dbReference>
<dbReference type="SUPFAM" id="SSF47413">
    <property type="entry name" value="lambda repressor-like DNA-binding domains"/>
    <property type="match status" value="1"/>
</dbReference>
<accession>A0A2U1UB91</accession>
<evidence type="ECO:0000256" key="3">
    <source>
        <dbReference type="ARBA" id="ARBA00023125"/>
    </source>
</evidence>